<name>A0A059D433_EUCGR</name>
<reference evidence="1" key="1">
    <citation type="submission" date="2013-07" db="EMBL/GenBank/DDBJ databases">
        <title>The genome of Eucalyptus grandis.</title>
        <authorList>
            <person name="Schmutz J."/>
            <person name="Hayes R."/>
            <person name="Myburg A."/>
            <person name="Tuskan G."/>
            <person name="Grattapaglia D."/>
            <person name="Rokhsar D.S."/>
        </authorList>
    </citation>
    <scope>NUCLEOTIDE SEQUENCE</scope>
    <source>
        <tissue evidence="1">Leaf extractions</tissue>
    </source>
</reference>
<proteinExistence type="predicted"/>
<dbReference type="Gramene" id="KCW85196">
    <property type="protein sequence ID" value="KCW85196"/>
    <property type="gene ID" value="EUGRSUZ_B02022"/>
</dbReference>
<dbReference type="InParanoid" id="A0A059D433"/>
<accession>A0A059D433</accession>
<evidence type="ECO:0000313" key="1">
    <source>
        <dbReference type="EMBL" id="KCW85196.1"/>
    </source>
</evidence>
<sequence>MGPGSRCCRCGGGGERESREEIQGKILGWRGEQVLENPLSDLINRSFVVQGGGGQGRIEGKIFGWGTEGERIDFLGTRV</sequence>
<organism evidence="1">
    <name type="scientific">Eucalyptus grandis</name>
    <name type="common">Flooded gum</name>
    <dbReference type="NCBI Taxonomy" id="71139"/>
    <lineage>
        <taxon>Eukaryota</taxon>
        <taxon>Viridiplantae</taxon>
        <taxon>Streptophyta</taxon>
        <taxon>Embryophyta</taxon>
        <taxon>Tracheophyta</taxon>
        <taxon>Spermatophyta</taxon>
        <taxon>Magnoliopsida</taxon>
        <taxon>eudicotyledons</taxon>
        <taxon>Gunneridae</taxon>
        <taxon>Pentapetalae</taxon>
        <taxon>rosids</taxon>
        <taxon>malvids</taxon>
        <taxon>Myrtales</taxon>
        <taxon>Myrtaceae</taxon>
        <taxon>Myrtoideae</taxon>
        <taxon>Eucalypteae</taxon>
        <taxon>Eucalyptus</taxon>
    </lineage>
</organism>
<dbReference type="EMBL" id="KK198754">
    <property type="protein sequence ID" value="KCW85196.1"/>
    <property type="molecule type" value="Genomic_DNA"/>
</dbReference>
<protein>
    <submittedName>
        <fullName evidence="1">Uncharacterized protein</fullName>
    </submittedName>
</protein>
<dbReference type="AlphaFoldDB" id="A0A059D433"/>
<gene>
    <name evidence="1" type="ORF">EUGRSUZ_B02022</name>
</gene>